<gene>
    <name evidence="2" type="ORF">GKQ77_03640</name>
</gene>
<dbReference type="Proteomes" id="UP001197114">
    <property type="component" value="Unassembled WGS sequence"/>
</dbReference>
<organism evidence="2 3">
    <name type="scientific">Streptomyces anatolicus</name>
    <dbReference type="NCBI Taxonomy" id="2675858"/>
    <lineage>
        <taxon>Bacteria</taxon>
        <taxon>Bacillati</taxon>
        <taxon>Actinomycetota</taxon>
        <taxon>Actinomycetes</taxon>
        <taxon>Kitasatosporales</taxon>
        <taxon>Streptomycetaceae</taxon>
        <taxon>Streptomyces</taxon>
    </lineage>
</organism>
<protein>
    <submittedName>
        <fullName evidence="2">Uncharacterized protein</fullName>
    </submittedName>
</protein>
<keyword evidence="3" id="KW-1185">Reference proteome</keyword>
<reference evidence="2 3" key="1">
    <citation type="submission" date="2019-11" db="EMBL/GenBank/DDBJ databases">
        <authorList>
            <person name="Ay H."/>
        </authorList>
    </citation>
    <scope>NUCLEOTIDE SEQUENCE [LARGE SCALE GENOMIC DNA]</scope>
    <source>
        <strain evidence="2 3">BG9H</strain>
    </source>
</reference>
<feature type="region of interest" description="Disordered" evidence="1">
    <location>
        <begin position="1"/>
        <end position="22"/>
    </location>
</feature>
<name>A0ABS6YGY0_9ACTN</name>
<accession>A0ABS6YGY0</accession>
<proteinExistence type="predicted"/>
<dbReference type="EMBL" id="WMBF01000016">
    <property type="protein sequence ID" value="MBW5420663.1"/>
    <property type="molecule type" value="Genomic_DNA"/>
</dbReference>
<evidence type="ECO:0000256" key="1">
    <source>
        <dbReference type="SAM" id="MobiDB-lite"/>
    </source>
</evidence>
<comment type="caution">
    <text evidence="2">The sequence shown here is derived from an EMBL/GenBank/DDBJ whole genome shotgun (WGS) entry which is preliminary data.</text>
</comment>
<dbReference type="RefSeq" id="WP_219687208.1">
    <property type="nucleotide sequence ID" value="NZ_WMBF01000016.1"/>
</dbReference>
<evidence type="ECO:0000313" key="3">
    <source>
        <dbReference type="Proteomes" id="UP001197114"/>
    </source>
</evidence>
<sequence length="69" mass="6846">MDDHGATATRTPPVHDLPDATLSGDSGLRWANLLATYIAAVDSGTVAAPEDEDAVLAASLDGSHAGGCG</sequence>
<evidence type="ECO:0000313" key="2">
    <source>
        <dbReference type="EMBL" id="MBW5420663.1"/>
    </source>
</evidence>